<dbReference type="OrthoDB" id="7208816at2"/>
<keyword evidence="7" id="KW-1185">Reference proteome</keyword>
<dbReference type="EMBL" id="CP031229">
    <property type="protein sequence ID" value="AXH97967.1"/>
    <property type="molecule type" value="Genomic_DNA"/>
</dbReference>
<dbReference type="PANTHER" id="PTHR36837:SF5">
    <property type="entry name" value="POLY-3-HYDROXYBUTYRATE SYNTHASE"/>
    <property type="match status" value="1"/>
</dbReference>
<feature type="domain" description="AB hydrolase-1" evidence="4">
    <location>
        <begin position="246"/>
        <end position="486"/>
    </location>
</feature>
<dbReference type="GO" id="GO:0016746">
    <property type="term" value="F:acyltransferase activity"/>
    <property type="evidence" value="ECO:0007669"/>
    <property type="project" value="UniProtKB-KW"/>
</dbReference>
<dbReference type="InterPro" id="IPR010941">
    <property type="entry name" value="PhaC_N"/>
</dbReference>
<dbReference type="InterPro" id="IPR000073">
    <property type="entry name" value="AB_hydrolase_1"/>
</dbReference>
<organism evidence="6 7">
    <name type="scientific">Ornithinimicrobium avium</name>
    <dbReference type="NCBI Taxonomy" id="2283195"/>
    <lineage>
        <taxon>Bacteria</taxon>
        <taxon>Bacillati</taxon>
        <taxon>Actinomycetota</taxon>
        <taxon>Actinomycetes</taxon>
        <taxon>Micrococcales</taxon>
        <taxon>Ornithinimicrobiaceae</taxon>
        <taxon>Ornithinimicrobium</taxon>
    </lineage>
</organism>
<dbReference type="Pfam" id="PF00561">
    <property type="entry name" value="Abhydrolase_1"/>
    <property type="match status" value="1"/>
</dbReference>
<feature type="region of interest" description="Disordered" evidence="3">
    <location>
        <begin position="535"/>
        <end position="560"/>
    </location>
</feature>
<reference evidence="6 7" key="1">
    <citation type="submission" date="2018-07" db="EMBL/GenBank/DDBJ databases">
        <title>Complete genome sequencing of Ornithinimicrobium sp. AMA3305.</title>
        <authorList>
            <person name="Bae J.-W."/>
        </authorList>
    </citation>
    <scope>NUCLEOTIDE SEQUENCE [LARGE SCALE GENOMIC DNA]</scope>
    <source>
        <strain evidence="6 7">AMA3305</strain>
    </source>
</reference>
<dbReference type="GO" id="GO:0042619">
    <property type="term" value="P:poly-hydroxybutyrate biosynthetic process"/>
    <property type="evidence" value="ECO:0007669"/>
    <property type="project" value="InterPro"/>
</dbReference>
<dbReference type="Proteomes" id="UP000253790">
    <property type="component" value="Chromosome"/>
</dbReference>
<feature type="domain" description="Poly-beta-hydroxybutyrate polymerase N-terminal" evidence="5">
    <location>
        <begin position="71"/>
        <end position="242"/>
    </location>
</feature>
<evidence type="ECO:0000256" key="3">
    <source>
        <dbReference type="SAM" id="MobiDB-lite"/>
    </source>
</evidence>
<evidence type="ECO:0000259" key="4">
    <source>
        <dbReference type="Pfam" id="PF00561"/>
    </source>
</evidence>
<dbReference type="PANTHER" id="PTHR36837">
    <property type="entry name" value="POLY(3-HYDROXYALKANOATE) POLYMERASE SUBUNIT PHAC"/>
    <property type="match status" value="1"/>
</dbReference>
<evidence type="ECO:0000256" key="2">
    <source>
        <dbReference type="ARBA" id="ARBA00023315"/>
    </source>
</evidence>
<keyword evidence="6" id="KW-0378">Hydrolase</keyword>
<dbReference type="InterPro" id="IPR029058">
    <property type="entry name" value="AB_hydrolase_fold"/>
</dbReference>
<keyword evidence="2" id="KW-0012">Acyltransferase</keyword>
<dbReference type="SUPFAM" id="SSF53474">
    <property type="entry name" value="alpha/beta-Hydrolases"/>
    <property type="match status" value="1"/>
</dbReference>
<proteinExistence type="predicted"/>
<dbReference type="Pfam" id="PF07167">
    <property type="entry name" value="PhaC_N"/>
    <property type="match status" value="1"/>
</dbReference>
<dbReference type="AlphaFoldDB" id="A0A345NSF9"/>
<dbReference type="KEGG" id="orn:DV701_06380"/>
<gene>
    <name evidence="6" type="ORF">DV701_06380</name>
</gene>
<evidence type="ECO:0000313" key="7">
    <source>
        <dbReference type="Proteomes" id="UP000253790"/>
    </source>
</evidence>
<sequence>MAPVIEFLGRNDPLGLAPATVTVLQRALANPMAMMHAYARLSQGMVQLQVASTAKALGVRTDPVLAPEATDRRFKERTWEDNPAFFALQQSYLLACRFAEDVLEAGSSGDADDLDDRKAAFLVRLVTESLSPTNFAGTNPEAMIRAFQTGGQSLVQGASNMLEDYVKRGGMPEQVDASGFALGENLAATPGKVVFRNDLIELIQYAPQTDQVHEVPILCSPPWINKFYVMDLAPDRSLVEWMVGHGRTVFMISYRDPGVELGHLTMDDYLRQGVLSALDVVEEITGSPKVDLVGLCLGGAMATMAVASLAAGGDERVNSLTTLNTLIDYSEPGELGIFTDAETLRRVRDRMLERGGVLPASDMARTFDLLRARDLVFRYVPGRWLMGEKSPAFDVLVWNADSVRMPATMHTEYLEALYGQNRLARGDYELGGQQLDLKDVTVDSYVVGAINDHIVPWTSSFAVTGLTGGKVRYVLSNGGHIAGVVNPPGPKAWYEALPAGKDSTTGTPESWRASATRTAGTWWEDWTRWSTKRAGTMVDPPPLGSEKHPALTDAPGDYVR</sequence>
<evidence type="ECO:0000259" key="5">
    <source>
        <dbReference type="Pfam" id="PF07167"/>
    </source>
</evidence>
<evidence type="ECO:0000256" key="1">
    <source>
        <dbReference type="ARBA" id="ARBA00022679"/>
    </source>
</evidence>
<dbReference type="GO" id="GO:0016787">
    <property type="term" value="F:hydrolase activity"/>
    <property type="evidence" value="ECO:0007669"/>
    <property type="project" value="UniProtKB-KW"/>
</dbReference>
<keyword evidence="1" id="KW-0808">Transferase</keyword>
<evidence type="ECO:0000313" key="6">
    <source>
        <dbReference type="EMBL" id="AXH97967.1"/>
    </source>
</evidence>
<accession>A0A345NSF9</accession>
<protein>
    <submittedName>
        <fullName evidence="6">Alpha/beta fold hydrolase</fullName>
    </submittedName>
</protein>
<dbReference type="InterPro" id="IPR051321">
    <property type="entry name" value="PHA/PHB_synthase"/>
</dbReference>
<name>A0A345NSF9_9MICO</name>
<dbReference type="Gene3D" id="3.40.50.1820">
    <property type="entry name" value="alpha/beta hydrolase"/>
    <property type="match status" value="1"/>
</dbReference>